<dbReference type="Proteomes" id="UP001172386">
    <property type="component" value="Unassembled WGS sequence"/>
</dbReference>
<evidence type="ECO:0000313" key="1">
    <source>
        <dbReference type="EMBL" id="KAJ9664005.1"/>
    </source>
</evidence>
<comment type="caution">
    <text evidence="1">The sequence shown here is derived from an EMBL/GenBank/DDBJ whole genome shotgun (WGS) entry which is preliminary data.</text>
</comment>
<accession>A0ACC3AJI8</accession>
<keyword evidence="2" id="KW-1185">Reference proteome</keyword>
<proteinExistence type="predicted"/>
<sequence length="1651" mass="180095">MPPKASRRSSTTSIISVDPAVASQIYTNPKVTLGHARTESTPAQTLNTPVATLAKGHSRTNSAPGRHVKKRSNSLRRVKNSTELLKLRSTNADRNSKKADPAAVKRGRNFTVSNVATGGLLQLSPSPHQLPFSPAVASPSAHPWMPLTAVSVLPTKPEAVPPSHPQHSRTRSVSPKRLLDRAIQSKSSKEFHRVVHNRSQSFSTLDESRRSIPATQHPKTLKIVINRPESVHSSEEEQEAAPTLEIPIPHYKLGTPRFSAHGTPFMRGSSYTRGSAVASTNHSSMTDHISGPPLSSMKVLSRLQQSQTSEQKMVPMPNPLRVLKPGTQRQSSSATSYVSPISADLYDQLLEVYDDPSVVRFGGGEKEIAAATKIRIIAQISSESFMDYDLVSDFFLTFRAYMTTFEVLDYLLARLKWSVGRLSDDGRIIRIRTFAALRHWILNYFAEDFVVNRHLRVRFCQEVNNLYESVRQRPRGVGGASDLKILQDLKRCWNGRCALYWDAEEFNMDSNQEDPLLPGGVIGSRNPAFADIGEATAALGLGLQDMPQTLPSPLPSTSSKTTKKTSHKRLPSSDYAKKPLSIESERSLHATSCSLPRYGSRSPDKDTSKPERGPQPVSVLSRRQNAPSDLKVHVQARLDNGGEPPQRSTSNDSLRGQQTPVEVLMSSGHYVDPHAGSMIRGFVYGPVEPFIQLPSNPPLSPSLRFSAGQQSASSPRVPSSPHTPSSGPHAPAVKNMFGSIRRALSGKQGSNEVTVITVSNPRPDPSQAGRRAPVPVNLARSNDDLRRKAAGVPTKTQLRIDLLCAAAVQSFQTAVPGAQAPMTADTPHAQQSFLQAPFSPPLSSTGDLRQLNLPTRLPSHSTAQSGSILIVDDTAVAMPVMSGGLPGSLAHERSQSASAWSSLNLVNNAPHASIVTQIPYEEDAIARLDEYQQQGATSATRSSQLDLPATAVSQSRTASAVTVRNVGSPNGMPEAKEDSMSYGGSQRTGSPPPMTEATSKSESPVSKAPIHGLRRRPGGDLKKNQNVHDLESTLHHQSLDSMLDSSSHAGSLLIMGKPMTADNSPKHQKKSQKVSMINTHSSQNLRPSFEAAVAGFSAIPDDDDGGLEATLLKLEGRYEEKLPNLSHTSTSPTVRSFVASPEQPLSASTDSANHDTLVHQTHRQINNGQAGGMSFLYDEDVDPQAESWQAQQFVHRPKVFGLPTESHTGSDSEGSELSLPILKDTGRTTYRNLRELQNDQSDKDDEVRSSLNINEIGNISRPDTAHTEGARSFLLDEDENISDLSSEISVDIINYSEALGKPISPMLAAPGTAISGLEIPTHPLTHASVVNLSLHTSPNLAGSAGYSQAPPTPQQSPLLLQNANRGTLNIHKQLSPMASDGLPLKSQLTAGPTHIPFILACDSQILAQQLTIVEQSALTEIEWTDLVDMRWDSKSTNVLDWAEYMAKHDDARGIDVVITRFNLVVKWALSEIVLTQDIEERARVLSKLIHVAAHARRLNNYATMLQVTIALMSTSCTRLKQTWSLVPGPDKSLLKHMENLAQPVRNFHDLRVEMESTDLSTGCIPFIGLYVHDLTYNAQKPAEIQIEEGPEPLVNFERFRTAAIIIKGLLRLIDASLRYDFEPIHGIIERCLWMSALTDDRIDTLSRSLEQ</sequence>
<dbReference type="EMBL" id="JAPDRQ010000005">
    <property type="protein sequence ID" value="KAJ9664005.1"/>
    <property type="molecule type" value="Genomic_DNA"/>
</dbReference>
<evidence type="ECO:0000313" key="2">
    <source>
        <dbReference type="Proteomes" id="UP001172386"/>
    </source>
</evidence>
<reference evidence="1" key="1">
    <citation type="submission" date="2022-10" db="EMBL/GenBank/DDBJ databases">
        <title>Culturing micro-colonial fungi from biological soil crusts in the Mojave desert and describing Neophaeococcomyces mojavensis, and introducing the new genera and species Taxawa tesnikishii.</title>
        <authorList>
            <person name="Kurbessoian T."/>
            <person name="Stajich J.E."/>
        </authorList>
    </citation>
    <scope>NUCLEOTIDE SEQUENCE</scope>
    <source>
        <strain evidence="1">JES_112</strain>
    </source>
</reference>
<name>A0ACC3AJI8_9EURO</name>
<organism evidence="1 2">
    <name type="scientific">Neophaeococcomyces mojaviensis</name>
    <dbReference type="NCBI Taxonomy" id="3383035"/>
    <lineage>
        <taxon>Eukaryota</taxon>
        <taxon>Fungi</taxon>
        <taxon>Dikarya</taxon>
        <taxon>Ascomycota</taxon>
        <taxon>Pezizomycotina</taxon>
        <taxon>Eurotiomycetes</taxon>
        <taxon>Chaetothyriomycetidae</taxon>
        <taxon>Chaetothyriales</taxon>
        <taxon>Chaetothyriales incertae sedis</taxon>
        <taxon>Neophaeococcomyces</taxon>
    </lineage>
</organism>
<gene>
    <name evidence="1" type="primary">LTE1</name>
    <name evidence="1" type="ORF">H2198_000508</name>
</gene>
<protein>
    <submittedName>
        <fullName evidence="1">Guanine nucleotide exchange factor lte1</fullName>
    </submittedName>
</protein>